<evidence type="ECO:0000313" key="1">
    <source>
        <dbReference type="EMBL" id="WAP69302.1"/>
    </source>
</evidence>
<accession>A0ABY7C0W2</accession>
<dbReference type="EMBL" id="CP114029">
    <property type="protein sequence ID" value="WAP69302.1"/>
    <property type="molecule type" value="Genomic_DNA"/>
</dbReference>
<keyword evidence="2" id="KW-1185">Reference proteome</keyword>
<dbReference type="InterPro" id="IPR045720">
    <property type="entry name" value="DUF6074"/>
</dbReference>
<dbReference type="RefSeq" id="WP_268881742.1">
    <property type="nucleotide sequence ID" value="NZ_CP114029.1"/>
</dbReference>
<gene>
    <name evidence="1" type="ORF">OH818_03105</name>
</gene>
<dbReference type="Proteomes" id="UP001164020">
    <property type="component" value="Chromosome"/>
</dbReference>
<organism evidence="1 2">
    <name type="scientific">Jiella pelagia</name>
    <dbReference type="NCBI Taxonomy" id="2986949"/>
    <lineage>
        <taxon>Bacteria</taxon>
        <taxon>Pseudomonadati</taxon>
        <taxon>Pseudomonadota</taxon>
        <taxon>Alphaproteobacteria</taxon>
        <taxon>Hyphomicrobiales</taxon>
        <taxon>Aurantimonadaceae</taxon>
        <taxon>Jiella</taxon>
    </lineage>
</organism>
<name>A0ABY7C0W2_9HYPH</name>
<sequence length="97" mass="11248">MDLLSWERPTATIYQFPVSREIGRVRQVALALNSRQGKQAEKYWRTECNRLFGRLQAHRMPDVRIREEIECFAAAVQRELRGMCQGREQEPIGGDAA</sequence>
<dbReference type="Pfam" id="PF19551">
    <property type="entry name" value="DUF6074"/>
    <property type="match status" value="1"/>
</dbReference>
<evidence type="ECO:0000313" key="2">
    <source>
        <dbReference type="Proteomes" id="UP001164020"/>
    </source>
</evidence>
<protein>
    <submittedName>
        <fullName evidence="1">DUF6074 family protein</fullName>
    </submittedName>
</protein>
<reference evidence="1" key="1">
    <citation type="submission" date="2022-12" db="EMBL/GenBank/DDBJ databases">
        <title>Jiella pelagia sp. nov., isolated from phosphonate enriched culture of Northwest Pacific surface seawater.</title>
        <authorList>
            <person name="Shin D.Y."/>
            <person name="Hwang C.Y."/>
        </authorList>
    </citation>
    <scope>NUCLEOTIDE SEQUENCE</scope>
    <source>
        <strain evidence="1">HL-NP1</strain>
    </source>
</reference>
<proteinExistence type="predicted"/>